<proteinExistence type="predicted"/>
<evidence type="ECO:0000256" key="1">
    <source>
        <dbReference type="SAM" id="MobiDB-lite"/>
    </source>
</evidence>
<accession>A0A139H9C5</accession>
<keyword evidence="3" id="KW-1185">Reference proteome</keyword>
<dbReference type="AlphaFoldDB" id="A0A139H9C5"/>
<feature type="compositionally biased region" description="Polar residues" evidence="1">
    <location>
        <begin position="1"/>
        <end position="10"/>
    </location>
</feature>
<dbReference type="OrthoDB" id="3625104at2759"/>
<evidence type="ECO:0000313" key="2">
    <source>
        <dbReference type="EMBL" id="KXS98978.1"/>
    </source>
</evidence>
<gene>
    <name evidence="2" type="ORF">AC578_4995</name>
</gene>
<organism evidence="2 3">
    <name type="scientific">Pseudocercospora eumusae</name>
    <dbReference type="NCBI Taxonomy" id="321146"/>
    <lineage>
        <taxon>Eukaryota</taxon>
        <taxon>Fungi</taxon>
        <taxon>Dikarya</taxon>
        <taxon>Ascomycota</taxon>
        <taxon>Pezizomycotina</taxon>
        <taxon>Dothideomycetes</taxon>
        <taxon>Dothideomycetidae</taxon>
        <taxon>Mycosphaerellales</taxon>
        <taxon>Mycosphaerellaceae</taxon>
        <taxon>Pseudocercospora</taxon>
    </lineage>
</organism>
<name>A0A139H9C5_9PEZI</name>
<sequence>MRTKASISVQNDIENDIGDEDILRDAQEYEQFPEEQDADQIDHPENEVSDEAVMAAMEENEGNGKKTLNTSSIEKKRKRVGYEENGLPQPSRHGDEEEEDLFV</sequence>
<dbReference type="Proteomes" id="UP000070133">
    <property type="component" value="Unassembled WGS sequence"/>
</dbReference>
<reference evidence="2 3" key="1">
    <citation type="submission" date="2015-07" db="EMBL/GenBank/DDBJ databases">
        <title>Comparative genomics of the Sigatoka disease complex on banana suggests a link between parallel evolutionary changes in Pseudocercospora fijiensis and Pseudocercospora eumusae and increased virulence on the banana host.</title>
        <authorList>
            <person name="Chang T.-C."/>
            <person name="Salvucci A."/>
            <person name="Crous P.W."/>
            <person name="Stergiopoulos I."/>
        </authorList>
    </citation>
    <scope>NUCLEOTIDE SEQUENCE [LARGE SCALE GENOMIC DNA]</scope>
    <source>
        <strain evidence="2 3">CBS 114824</strain>
    </source>
</reference>
<comment type="caution">
    <text evidence="2">The sequence shown here is derived from an EMBL/GenBank/DDBJ whole genome shotgun (WGS) entry which is preliminary data.</text>
</comment>
<dbReference type="EMBL" id="LFZN01000102">
    <property type="protein sequence ID" value="KXS98978.1"/>
    <property type="molecule type" value="Genomic_DNA"/>
</dbReference>
<evidence type="ECO:0000313" key="3">
    <source>
        <dbReference type="Proteomes" id="UP000070133"/>
    </source>
</evidence>
<feature type="region of interest" description="Disordered" evidence="1">
    <location>
        <begin position="58"/>
        <end position="103"/>
    </location>
</feature>
<protein>
    <submittedName>
        <fullName evidence="2">Uncharacterized protein</fullName>
    </submittedName>
</protein>
<feature type="region of interest" description="Disordered" evidence="1">
    <location>
        <begin position="1"/>
        <end position="46"/>
    </location>
</feature>